<protein>
    <submittedName>
        <fullName evidence="3">Transcription repressor NadR</fullName>
    </submittedName>
</protein>
<dbReference type="Gene3D" id="3.30.1340.20">
    <property type="entry name" value="3H domain"/>
    <property type="match status" value="1"/>
</dbReference>
<dbReference type="SUPFAM" id="SSF46785">
    <property type="entry name" value="Winged helix' DNA-binding domain"/>
    <property type="match status" value="1"/>
</dbReference>
<accession>A0ABY5P2Z6</accession>
<gene>
    <name evidence="3" type="ORF">NRE15_09280</name>
</gene>
<reference evidence="3 4" key="1">
    <citation type="submission" date="2022-08" db="EMBL/GenBank/DDBJ databases">
        <title>Aerococcaceae sp. nov isolated from spoiled eye mask.</title>
        <authorList>
            <person name="Zhou G."/>
            <person name="Xie X.-B."/>
            <person name="Shi Q.-S."/>
            <person name="Wang Y.-S."/>
            <person name="Wen X."/>
            <person name="Peng H."/>
            <person name="Yang X.-J."/>
            <person name="Tao H.-B."/>
            <person name="Huang X.-M."/>
        </authorList>
    </citation>
    <scope>NUCLEOTIDE SEQUENCE [LARGE SCALE GENOMIC DNA]</scope>
    <source>
        <strain evidence="4">DM20194951</strain>
    </source>
</reference>
<dbReference type="InterPro" id="IPR036388">
    <property type="entry name" value="WH-like_DNA-bd_sf"/>
</dbReference>
<dbReference type="EMBL" id="CP102453">
    <property type="protein sequence ID" value="UUX33099.1"/>
    <property type="molecule type" value="Genomic_DNA"/>
</dbReference>
<dbReference type="RefSeq" id="WP_313792601.1">
    <property type="nucleotide sequence ID" value="NZ_CP102453.1"/>
</dbReference>
<organism evidence="3 4">
    <name type="scientific">Fundicoccus culcitae</name>
    <dbReference type="NCBI Taxonomy" id="2969821"/>
    <lineage>
        <taxon>Bacteria</taxon>
        <taxon>Bacillati</taxon>
        <taxon>Bacillota</taxon>
        <taxon>Bacilli</taxon>
        <taxon>Lactobacillales</taxon>
        <taxon>Aerococcaceae</taxon>
        <taxon>Fundicoccus</taxon>
    </lineage>
</organism>
<proteinExistence type="predicted"/>
<dbReference type="Pfam" id="PF02829">
    <property type="entry name" value="3H"/>
    <property type="match status" value="1"/>
</dbReference>
<name>A0ABY5P2Z6_9LACT</name>
<keyword evidence="4" id="KW-1185">Reference proteome</keyword>
<dbReference type="SUPFAM" id="SSF75500">
    <property type="entry name" value="Putative transcriptional regulator TM1602, C-terminal domain"/>
    <property type="match status" value="1"/>
</dbReference>
<evidence type="ECO:0000313" key="4">
    <source>
        <dbReference type="Proteomes" id="UP001315967"/>
    </source>
</evidence>
<dbReference type="InterPro" id="IPR004173">
    <property type="entry name" value="3H_domain"/>
</dbReference>
<dbReference type="Gene3D" id="1.10.10.10">
    <property type="entry name" value="Winged helix-like DNA-binding domain superfamily/Winged helix DNA-binding domain"/>
    <property type="match status" value="1"/>
</dbReference>
<feature type="domain" description="Helix-turn-helix type 11" evidence="2">
    <location>
        <begin position="6"/>
        <end position="58"/>
    </location>
</feature>
<dbReference type="PIRSF" id="PIRSF037847">
    <property type="entry name" value="NiaR"/>
    <property type="match status" value="1"/>
</dbReference>
<evidence type="ECO:0000259" key="2">
    <source>
        <dbReference type="Pfam" id="PF08279"/>
    </source>
</evidence>
<evidence type="ECO:0000259" key="1">
    <source>
        <dbReference type="Pfam" id="PF02829"/>
    </source>
</evidence>
<dbReference type="Pfam" id="PF08279">
    <property type="entry name" value="HTH_11"/>
    <property type="match status" value="1"/>
</dbReference>
<dbReference type="InterPro" id="IPR013196">
    <property type="entry name" value="HTH_11"/>
</dbReference>
<sequence>MQAKERRQRILEFLQTQTEPVTASQLAKQFKVSRQIIVGDIALLRAHEHDILATNQGYLLTSQLVPRASRYTAKVVVQHEPEASEAELRLIVDHGGEVEDIQVDHPFYGLITAPLNIRSHQDVDYFMEQMALYSGTYLSSLTNGIHIHTVSCVDKQTFEKLLGAMGDAGLLLDEE</sequence>
<dbReference type="InterPro" id="IPR026043">
    <property type="entry name" value="NadR"/>
</dbReference>
<dbReference type="PANTHER" id="PTHR40068:SF1">
    <property type="entry name" value="TRANSCRIPTION REPRESSOR NIAR-RELATED"/>
    <property type="match status" value="1"/>
</dbReference>
<dbReference type="InterPro" id="IPR035922">
    <property type="entry name" value="3H_dom_sf"/>
</dbReference>
<dbReference type="PANTHER" id="PTHR40068">
    <property type="entry name" value="TRANSCRIPTION REPRESSOR NIAR-RELATED"/>
    <property type="match status" value="1"/>
</dbReference>
<evidence type="ECO:0000313" key="3">
    <source>
        <dbReference type="EMBL" id="UUX33099.1"/>
    </source>
</evidence>
<feature type="domain" description="3H" evidence="1">
    <location>
        <begin position="75"/>
        <end position="171"/>
    </location>
</feature>
<dbReference type="InterPro" id="IPR036390">
    <property type="entry name" value="WH_DNA-bd_sf"/>
</dbReference>
<dbReference type="Proteomes" id="UP001315967">
    <property type="component" value="Chromosome"/>
</dbReference>